<feature type="compositionally biased region" description="Basic and acidic residues" evidence="1">
    <location>
        <begin position="1"/>
        <end position="18"/>
    </location>
</feature>
<proteinExistence type="predicted"/>
<keyword evidence="3" id="KW-1185">Reference proteome</keyword>
<dbReference type="EMBL" id="FOIF01000016">
    <property type="protein sequence ID" value="SES88392.1"/>
    <property type="molecule type" value="Genomic_DNA"/>
</dbReference>
<organism evidence="2 3">
    <name type="scientific">Anaerobranca gottschalkii DSM 13577</name>
    <dbReference type="NCBI Taxonomy" id="1120990"/>
    <lineage>
        <taxon>Bacteria</taxon>
        <taxon>Bacillati</taxon>
        <taxon>Bacillota</taxon>
        <taxon>Clostridia</taxon>
        <taxon>Eubacteriales</taxon>
        <taxon>Proteinivoracaceae</taxon>
        <taxon>Anaerobranca</taxon>
    </lineage>
</organism>
<reference evidence="3" key="1">
    <citation type="submission" date="2016-10" db="EMBL/GenBank/DDBJ databases">
        <authorList>
            <person name="Varghese N."/>
            <person name="Submissions S."/>
        </authorList>
    </citation>
    <scope>NUCLEOTIDE SEQUENCE [LARGE SCALE GENOMIC DNA]</scope>
    <source>
        <strain evidence="3">DSM 13577</strain>
    </source>
</reference>
<feature type="region of interest" description="Disordered" evidence="1">
    <location>
        <begin position="1"/>
        <end position="20"/>
    </location>
</feature>
<dbReference type="Proteomes" id="UP000243819">
    <property type="component" value="Unassembled WGS sequence"/>
</dbReference>
<name>A0A1I0A3Y7_9FIRM</name>
<dbReference type="AlphaFoldDB" id="A0A1I0A3Y7"/>
<evidence type="ECO:0000256" key="1">
    <source>
        <dbReference type="SAM" id="MobiDB-lite"/>
    </source>
</evidence>
<dbReference type="STRING" id="1120990.SAMN03080614_101637"/>
<accession>A0A1I0A3Y7</accession>
<protein>
    <submittedName>
        <fullName evidence="2">Uncharacterized protein</fullName>
    </submittedName>
</protein>
<evidence type="ECO:0000313" key="3">
    <source>
        <dbReference type="Proteomes" id="UP000243819"/>
    </source>
</evidence>
<evidence type="ECO:0000313" key="2">
    <source>
        <dbReference type="EMBL" id="SES88392.1"/>
    </source>
</evidence>
<gene>
    <name evidence="2" type="ORF">SAMN03080614_101637</name>
</gene>
<sequence>MTRTGEKVSDEQVKREKVTAPNQQWQADVKYGYITGTDQFFSSYH</sequence>
<dbReference type="RefSeq" id="WP_177159717.1">
    <property type="nucleotide sequence ID" value="NZ_FOIF01000016.1"/>
</dbReference>